<evidence type="ECO:0000313" key="1">
    <source>
        <dbReference type="EMBL" id="MDB2294460.1"/>
    </source>
</evidence>
<keyword evidence="2" id="KW-1185">Reference proteome</keyword>
<gene>
    <name evidence="1" type="ORF">PM085_19835</name>
</gene>
<reference evidence="1 2" key="1">
    <citation type="submission" date="2023-01" db="EMBL/GenBank/DDBJ databases">
        <title>Halorubrum ezzemoulense from Santa Pola, Spain.</title>
        <authorList>
            <person name="Feng Y."/>
            <person name="Louyakis A.S."/>
            <person name="Gogarten J.P."/>
        </authorList>
    </citation>
    <scope>NUCLEOTIDE SEQUENCE [LARGE SCALE GENOMIC DNA]</scope>
    <source>
        <strain evidence="1 2">AMM015</strain>
    </source>
</reference>
<feature type="non-terminal residue" evidence="1">
    <location>
        <position position="1"/>
    </location>
</feature>
<name>A0ABT4ZAB4_HALEZ</name>
<organism evidence="1 2">
    <name type="scientific">Halorubrum ezzemoulense</name>
    <name type="common">Halorubrum chaoviator</name>
    <dbReference type="NCBI Taxonomy" id="337243"/>
    <lineage>
        <taxon>Archaea</taxon>
        <taxon>Methanobacteriati</taxon>
        <taxon>Methanobacteriota</taxon>
        <taxon>Stenosarchaea group</taxon>
        <taxon>Halobacteria</taxon>
        <taxon>Halobacteriales</taxon>
        <taxon>Haloferacaceae</taxon>
        <taxon>Halorubrum</taxon>
    </lineage>
</organism>
<dbReference type="Proteomes" id="UP001210528">
    <property type="component" value="Unassembled WGS sequence"/>
</dbReference>
<evidence type="ECO:0000313" key="2">
    <source>
        <dbReference type="Proteomes" id="UP001210528"/>
    </source>
</evidence>
<sequence>EQAARTYGFLRSLNLTGAPIHSLVDCIAVNVFR</sequence>
<protein>
    <submittedName>
        <fullName evidence="1">IS1595 family transposase</fullName>
    </submittedName>
</protein>
<proteinExistence type="predicted"/>
<comment type="caution">
    <text evidence="1">The sequence shown here is derived from an EMBL/GenBank/DDBJ whole genome shotgun (WGS) entry which is preliminary data.</text>
</comment>
<dbReference type="EMBL" id="JAQLUK010000130">
    <property type="protein sequence ID" value="MDB2294460.1"/>
    <property type="molecule type" value="Genomic_DNA"/>
</dbReference>
<accession>A0ABT4ZAB4</accession>